<feature type="compositionally biased region" description="Basic and acidic residues" evidence="1">
    <location>
        <begin position="83"/>
        <end position="92"/>
    </location>
</feature>
<evidence type="ECO:0000313" key="3">
    <source>
        <dbReference type="Proteomes" id="UP001194469"/>
    </source>
</evidence>
<feature type="region of interest" description="Disordered" evidence="1">
    <location>
        <begin position="62"/>
        <end position="92"/>
    </location>
</feature>
<evidence type="ECO:0000256" key="1">
    <source>
        <dbReference type="SAM" id="MobiDB-lite"/>
    </source>
</evidence>
<evidence type="ECO:0008006" key="4">
    <source>
        <dbReference type="Google" id="ProtNLM"/>
    </source>
</evidence>
<dbReference type="EMBL" id="VRYY01000149">
    <property type="protein sequence ID" value="MBG3876694.1"/>
    <property type="molecule type" value="Genomic_DNA"/>
</dbReference>
<organism evidence="2 3">
    <name type="scientific">Nitratidesulfovibrio oxamicus</name>
    <dbReference type="NCBI Taxonomy" id="32016"/>
    <lineage>
        <taxon>Bacteria</taxon>
        <taxon>Pseudomonadati</taxon>
        <taxon>Thermodesulfobacteriota</taxon>
        <taxon>Desulfovibrionia</taxon>
        <taxon>Desulfovibrionales</taxon>
        <taxon>Desulfovibrionaceae</taxon>
        <taxon>Nitratidesulfovibrio</taxon>
    </lineage>
</organism>
<accession>A0ABS0J2P5</accession>
<proteinExistence type="predicted"/>
<protein>
    <recommendedName>
        <fullName evidence="4">DNA-binding protein</fullName>
    </recommendedName>
</protein>
<feature type="compositionally biased region" description="Low complexity" evidence="1">
    <location>
        <begin position="65"/>
        <end position="81"/>
    </location>
</feature>
<gene>
    <name evidence="2" type="ORF">FVW20_06545</name>
</gene>
<keyword evidence="3" id="KW-1185">Reference proteome</keyword>
<sequence>MPPVPFVLVGLDAIGRAVGAGQGAVKRWIREDGFPARRCSDGTYRADPEAVRRWFWGGREAASHGAAPVGGTAGTAPNGVARARGDGPERGH</sequence>
<comment type="caution">
    <text evidence="2">The sequence shown here is derived from an EMBL/GenBank/DDBJ whole genome shotgun (WGS) entry which is preliminary data.</text>
</comment>
<dbReference type="Proteomes" id="UP001194469">
    <property type="component" value="Unassembled WGS sequence"/>
</dbReference>
<name>A0ABS0J2P5_9BACT</name>
<reference evidence="2 3" key="1">
    <citation type="submission" date="2019-08" db="EMBL/GenBank/DDBJ databases">
        <authorList>
            <person name="Luo N."/>
        </authorList>
    </citation>
    <scope>NUCLEOTIDE SEQUENCE [LARGE SCALE GENOMIC DNA]</scope>
    <source>
        <strain evidence="2 3">NCIMB 9442</strain>
    </source>
</reference>
<evidence type="ECO:0000313" key="2">
    <source>
        <dbReference type="EMBL" id="MBG3876694.1"/>
    </source>
</evidence>